<feature type="non-terminal residue" evidence="1">
    <location>
        <position position="68"/>
    </location>
</feature>
<dbReference type="EMBL" id="AJWY01003017">
    <property type="protein sequence ID" value="EKC76638.1"/>
    <property type="molecule type" value="Genomic_DNA"/>
</dbReference>
<dbReference type="AlphaFoldDB" id="K1U347"/>
<protein>
    <submittedName>
        <fullName evidence="1">Secreted protein</fullName>
    </submittedName>
</protein>
<name>K1U347_9ZZZZ</name>
<proteinExistence type="predicted"/>
<organism evidence="1">
    <name type="scientific">human gut metagenome</name>
    <dbReference type="NCBI Taxonomy" id="408170"/>
    <lineage>
        <taxon>unclassified sequences</taxon>
        <taxon>metagenomes</taxon>
        <taxon>organismal metagenomes</taxon>
    </lineage>
</organism>
<gene>
    <name evidence="1" type="ORF">LEA_04600</name>
</gene>
<comment type="caution">
    <text evidence="1">The sequence shown here is derived from an EMBL/GenBank/DDBJ whole genome shotgun (WGS) entry which is preliminary data.</text>
</comment>
<accession>K1U347</accession>
<sequence length="68" mass="7531">MKNKTLLSASLALVMAMPAATASAQGTLEDYNRAYALRHQFSADSVFHWARSSAWCDSTHVLHYQIST</sequence>
<evidence type="ECO:0000313" key="1">
    <source>
        <dbReference type="EMBL" id="EKC76638.1"/>
    </source>
</evidence>
<reference evidence="1" key="1">
    <citation type="journal article" date="2013" name="Environ. Microbiol.">
        <title>Microbiota from the distal guts of lean and obese adolescents exhibit partial functional redundancy besides clear differences in community structure.</title>
        <authorList>
            <person name="Ferrer M."/>
            <person name="Ruiz A."/>
            <person name="Lanza F."/>
            <person name="Haange S.B."/>
            <person name="Oberbach A."/>
            <person name="Till H."/>
            <person name="Bargiela R."/>
            <person name="Campoy C."/>
            <person name="Segura M.T."/>
            <person name="Richter M."/>
            <person name="von Bergen M."/>
            <person name="Seifert J."/>
            <person name="Suarez A."/>
        </authorList>
    </citation>
    <scope>NUCLEOTIDE SEQUENCE</scope>
</reference>